<evidence type="ECO:0000313" key="2">
    <source>
        <dbReference type="EMBL" id="KAK7469111.1"/>
    </source>
</evidence>
<accession>A0ABR1JXQ9</accession>
<feature type="compositionally biased region" description="Basic and acidic residues" evidence="1">
    <location>
        <begin position="559"/>
        <end position="572"/>
    </location>
</feature>
<name>A0ABR1JXQ9_9AGAR</name>
<reference evidence="2 3" key="1">
    <citation type="submission" date="2024-01" db="EMBL/GenBank/DDBJ databases">
        <title>A draft genome for the cacao thread blight pathogen Marasmiellus scandens.</title>
        <authorList>
            <person name="Baruah I.K."/>
            <person name="Leung J."/>
            <person name="Bukari Y."/>
            <person name="Amoako-Attah I."/>
            <person name="Meinhardt L.W."/>
            <person name="Bailey B.A."/>
            <person name="Cohen S.P."/>
        </authorList>
    </citation>
    <scope>NUCLEOTIDE SEQUENCE [LARGE SCALE GENOMIC DNA]</scope>
    <source>
        <strain evidence="2 3">GH-19</strain>
    </source>
</reference>
<organism evidence="2 3">
    <name type="scientific">Marasmiellus scandens</name>
    <dbReference type="NCBI Taxonomy" id="2682957"/>
    <lineage>
        <taxon>Eukaryota</taxon>
        <taxon>Fungi</taxon>
        <taxon>Dikarya</taxon>
        <taxon>Basidiomycota</taxon>
        <taxon>Agaricomycotina</taxon>
        <taxon>Agaricomycetes</taxon>
        <taxon>Agaricomycetidae</taxon>
        <taxon>Agaricales</taxon>
        <taxon>Marasmiineae</taxon>
        <taxon>Omphalotaceae</taxon>
        <taxon>Marasmiellus</taxon>
    </lineage>
</organism>
<feature type="compositionally biased region" description="Polar residues" evidence="1">
    <location>
        <begin position="194"/>
        <end position="212"/>
    </location>
</feature>
<feature type="compositionally biased region" description="Polar residues" evidence="1">
    <location>
        <begin position="37"/>
        <end position="46"/>
    </location>
</feature>
<dbReference type="Proteomes" id="UP001498398">
    <property type="component" value="Unassembled WGS sequence"/>
</dbReference>
<evidence type="ECO:0000256" key="1">
    <source>
        <dbReference type="SAM" id="MobiDB-lite"/>
    </source>
</evidence>
<evidence type="ECO:0000313" key="3">
    <source>
        <dbReference type="Proteomes" id="UP001498398"/>
    </source>
</evidence>
<feature type="compositionally biased region" description="Basic and acidic residues" evidence="1">
    <location>
        <begin position="646"/>
        <end position="665"/>
    </location>
</feature>
<feature type="region of interest" description="Disordered" evidence="1">
    <location>
        <begin position="191"/>
        <end position="314"/>
    </location>
</feature>
<feature type="region of interest" description="Disordered" evidence="1">
    <location>
        <begin position="369"/>
        <end position="408"/>
    </location>
</feature>
<feature type="compositionally biased region" description="Low complexity" evidence="1">
    <location>
        <begin position="222"/>
        <end position="255"/>
    </location>
</feature>
<dbReference type="EMBL" id="JBANRG010000003">
    <property type="protein sequence ID" value="KAK7469111.1"/>
    <property type="molecule type" value="Genomic_DNA"/>
</dbReference>
<feature type="region of interest" description="Disordered" evidence="1">
    <location>
        <begin position="516"/>
        <end position="678"/>
    </location>
</feature>
<protein>
    <submittedName>
        <fullName evidence="2">Uncharacterized protein</fullName>
    </submittedName>
</protein>
<feature type="compositionally biased region" description="Basic and acidic residues" evidence="1">
    <location>
        <begin position="79"/>
        <end position="103"/>
    </location>
</feature>
<gene>
    <name evidence="2" type="ORF">VKT23_003602</name>
</gene>
<sequence>MSVKQGNLAVPPSLPSFASTFSSKSLSTFSSDDNSLPPIQSRSSIQDLRRVKSPSTHHLSRTPSHEDSLPRTAGRKRPRAESSAKDDNDHSDSDGGSPRVKEEPEQDMLEPSPPPPSFKANESRIIDNAAAPPPSTILPSPLKKRRVTISGTGTPALDTDVRPPETANSTPISPAVLGFTIPRENMEQVRSMISVKQKQQALIEQRRGSITTPAPAPEERSGAPAKSSASSSRPLRRSPNAGGSSSRRHTVVSTSLQVPTSPKPPLIPGQQSSASSQPPTSSVPAQSLPPPPISFARRRANQLGAAGKKKPADILISPREAQTAEQFAPSIQSAPPVPQAGQGNNFIGRFPMALPRLPSVMAAGDNVRRTTSGNVPPTPTRFSAQRNTTSTQVSHPIPGISGRSPPNASVPISSTLVPPTPSSLHHPGYTGEKSAFLAPFEMFYDALNDSKQLKNWLSEQMQRSNSLIQNLTQQQEKMHEIVDTMVEKRVSGMRSEMSSLQRRVEELEDALRVATSSRRGSIENGLNIKGKGKQPLRNGLPAPGPVPVESYTFPPVSSAERERRRVDSERVGRTLSPGWNHDREFPDNEGSPAPFDSRRLSVSADRSTQPRTSFFAPSPPRESPHGKLSRPGSNMSRQHSSPRIPHISERDKDRSPPRRLDDNRRNSIPGHISDDKDR</sequence>
<comment type="caution">
    <text evidence="2">The sequence shown here is derived from an EMBL/GenBank/DDBJ whole genome shotgun (WGS) entry which is preliminary data.</text>
</comment>
<feature type="compositionally biased region" description="Low complexity" evidence="1">
    <location>
        <begin position="15"/>
        <end position="36"/>
    </location>
</feature>
<feature type="compositionally biased region" description="Polar residues" evidence="1">
    <location>
        <begin position="369"/>
        <end position="394"/>
    </location>
</feature>
<feature type="compositionally biased region" description="Polar residues" evidence="1">
    <location>
        <begin position="631"/>
        <end position="641"/>
    </location>
</feature>
<proteinExistence type="predicted"/>
<feature type="compositionally biased region" description="Low complexity" evidence="1">
    <location>
        <begin position="268"/>
        <end position="286"/>
    </location>
</feature>
<feature type="region of interest" description="Disordered" evidence="1">
    <location>
        <begin position="1"/>
        <end position="179"/>
    </location>
</feature>
<keyword evidence="3" id="KW-1185">Reference proteome</keyword>